<dbReference type="InterPro" id="IPR000683">
    <property type="entry name" value="Gfo/Idh/MocA-like_OxRdtase_N"/>
</dbReference>
<protein>
    <submittedName>
        <fullName evidence="5">Oxidoreductase</fullName>
    </submittedName>
</protein>
<dbReference type="PANTHER" id="PTHR43708">
    <property type="entry name" value="CONSERVED EXPRESSED OXIDOREDUCTASE (EUROFUNG)"/>
    <property type="match status" value="1"/>
</dbReference>
<dbReference type="SUPFAM" id="SSF55347">
    <property type="entry name" value="Glyceraldehyde-3-phosphate dehydrogenase-like, C-terminal domain"/>
    <property type="match status" value="1"/>
</dbReference>
<dbReference type="Proteomes" id="UP000185990">
    <property type="component" value="Unassembled WGS sequence"/>
</dbReference>
<dbReference type="Pfam" id="PF01408">
    <property type="entry name" value="GFO_IDH_MocA"/>
    <property type="match status" value="1"/>
</dbReference>
<dbReference type="InterPro" id="IPR036291">
    <property type="entry name" value="NAD(P)-bd_dom_sf"/>
</dbReference>
<feature type="domain" description="Gfo/Idh/MocA-like oxidoreductase N-terminal" evidence="3">
    <location>
        <begin position="1"/>
        <end position="119"/>
    </location>
</feature>
<dbReference type="GO" id="GO:0000166">
    <property type="term" value="F:nucleotide binding"/>
    <property type="evidence" value="ECO:0007669"/>
    <property type="project" value="InterPro"/>
</dbReference>
<evidence type="ECO:0000256" key="1">
    <source>
        <dbReference type="ARBA" id="ARBA00010928"/>
    </source>
</evidence>
<comment type="caution">
    <text evidence="5">The sequence shown here is derived from an EMBL/GenBank/DDBJ whole genome shotgun (WGS) entry which is preliminary data.</text>
</comment>
<evidence type="ECO:0000259" key="4">
    <source>
        <dbReference type="Pfam" id="PF22725"/>
    </source>
</evidence>
<dbReference type="InterPro" id="IPR051317">
    <property type="entry name" value="Gfo/Idh/MocA_oxidoreduct"/>
</dbReference>
<dbReference type="PANTHER" id="PTHR43708:SF5">
    <property type="entry name" value="CONSERVED EXPRESSED OXIDOREDUCTASE (EUROFUNG)-RELATED"/>
    <property type="match status" value="1"/>
</dbReference>
<dbReference type="SUPFAM" id="SSF51735">
    <property type="entry name" value="NAD(P)-binding Rossmann-fold domains"/>
    <property type="match status" value="1"/>
</dbReference>
<organism evidence="5 6">
    <name type="scientific">Pseudomonas versuta</name>
    <dbReference type="NCBI Taxonomy" id="1788301"/>
    <lineage>
        <taxon>Bacteria</taxon>
        <taxon>Pseudomonadati</taxon>
        <taxon>Pseudomonadota</taxon>
        <taxon>Gammaproteobacteria</taxon>
        <taxon>Pseudomonadales</taxon>
        <taxon>Pseudomonadaceae</taxon>
        <taxon>Pseudomonas</taxon>
    </lineage>
</organism>
<reference evidence="5 6" key="1">
    <citation type="submission" date="2016-11" db="EMBL/GenBank/DDBJ databases">
        <title>Draft genome of Pseudomonas versuta A4R1.12.</title>
        <authorList>
            <person name="See-Too W.-S."/>
        </authorList>
    </citation>
    <scope>NUCLEOTIDE SEQUENCE [LARGE SCALE GENOMIC DNA]</scope>
    <source>
        <strain evidence="5 6">A4R1.12</strain>
    </source>
</reference>
<dbReference type="RefSeq" id="WP_073510024.1">
    <property type="nucleotide sequence ID" value="NZ_MPJD01000025.1"/>
</dbReference>
<comment type="similarity">
    <text evidence="1">Belongs to the Gfo/Idh/MocA family.</text>
</comment>
<keyword evidence="2" id="KW-0560">Oxidoreductase</keyword>
<gene>
    <name evidence="5" type="ORF">BOH74_16100</name>
</gene>
<evidence type="ECO:0000313" key="6">
    <source>
        <dbReference type="Proteomes" id="UP000185990"/>
    </source>
</evidence>
<dbReference type="Pfam" id="PF22725">
    <property type="entry name" value="GFO_IDH_MocA_C3"/>
    <property type="match status" value="1"/>
</dbReference>
<evidence type="ECO:0000259" key="3">
    <source>
        <dbReference type="Pfam" id="PF01408"/>
    </source>
</evidence>
<dbReference type="InterPro" id="IPR055170">
    <property type="entry name" value="GFO_IDH_MocA-like_dom"/>
</dbReference>
<accession>A0A853ZZ65</accession>
<feature type="domain" description="GFO/IDH/MocA-like oxidoreductase" evidence="4">
    <location>
        <begin position="128"/>
        <end position="240"/>
    </location>
</feature>
<evidence type="ECO:0000256" key="2">
    <source>
        <dbReference type="ARBA" id="ARBA00023002"/>
    </source>
</evidence>
<dbReference type="AlphaFoldDB" id="A0A853ZZ65"/>
<dbReference type="GO" id="GO:0016491">
    <property type="term" value="F:oxidoreductase activity"/>
    <property type="evidence" value="ECO:0007669"/>
    <property type="project" value="UniProtKB-KW"/>
</dbReference>
<evidence type="ECO:0000313" key="5">
    <source>
        <dbReference type="EMBL" id="OKA20866.1"/>
    </source>
</evidence>
<name>A0A853ZZ65_9PSED</name>
<dbReference type="Gene3D" id="3.30.360.10">
    <property type="entry name" value="Dihydrodipicolinate Reductase, domain 2"/>
    <property type="match status" value="1"/>
</dbReference>
<dbReference type="EMBL" id="MPJD01000025">
    <property type="protein sequence ID" value="OKA20866.1"/>
    <property type="molecule type" value="Genomic_DNA"/>
</dbReference>
<proteinExistence type="inferred from homology"/>
<dbReference type="Gene3D" id="3.40.50.720">
    <property type="entry name" value="NAD(P)-binding Rossmann-like Domain"/>
    <property type="match status" value="1"/>
</dbReference>
<sequence length="341" mass="37278">MRIGLVGFGHGGRFFHAPLIASLPGVTFAGVVTRSPERRQLLANEYPGVPAWDSLGQLVEAGVDLLVISTPLHGRPELVMQAIELGVPVVSDKPFAADTAQAEQLVAAAQRQNVLLSVYQNRRWDSDYLTIRKLLDAGALGQVSRFESFVERFAPDAVGDASGGGWLRDLGSHLVDQALQLFGPVKTVYAELADSPGHPGIDHSFFIAMTHTNGVVSHVGGSCLQSSPRPRFRVTGTLGCYSVEGFDGQEAAVLAGLSPKTEGERWGAEEHRRWGWFEQGAERERVPTEHGRWQQFYPQMIDAVNHQRPVPVDPQDALQALRVLDAARLSAERKQVIRLDP</sequence>